<accession>A0A0C2JK12</accession>
<dbReference type="EMBL" id="JROO01000040">
    <property type="protein sequence ID" value="KIH97252.1"/>
    <property type="molecule type" value="Genomic_DNA"/>
</dbReference>
<dbReference type="RefSeq" id="WP_040275821.1">
    <property type="nucleotide sequence ID" value="NZ_JROO01000040.1"/>
</dbReference>
<name>A0A0C2JK12_9ACTN</name>
<proteinExistence type="predicted"/>
<gene>
    <name evidence="2" type="ORF">LP52_19955</name>
</gene>
<dbReference type="SUPFAM" id="SSF48452">
    <property type="entry name" value="TPR-like"/>
    <property type="match status" value="1"/>
</dbReference>
<protein>
    <recommendedName>
        <fullName evidence="4">MalT-like TPR region domain-containing protein</fullName>
    </recommendedName>
</protein>
<evidence type="ECO:0000256" key="1">
    <source>
        <dbReference type="SAM" id="MobiDB-lite"/>
    </source>
</evidence>
<dbReference type="STRING" id="183763.LP52_19955"/>
<dbReference type="AlphaFoldDB" id="A0A0C2JK12"/>
<feature type="region of interest" description="Disordered" evidence="1">
    <location>
        <begin position="1"/>
        <end position="20"/>
    </location>
</feature>
<evidence type="ECO:0008006" key="4">
    <source>
        <dbReference type="Google" id="ProtNLM"/>
    </source>
</evidence>
<dbReference type="Proteomes" id="UP000031675">
    <property type="component" value="Unassembled WGS sequence"/>
</dbReference>
<evidence type="ECO:0000313" key="2">
    <source>
        <dbReference type="EMBL" id="KIH97252.1"/>
    </source>
</evidence>
<keyword evidence="3" id="KW-1185">Reference proteome</keyword>
<evidence type="ECO:0000313" key="3">
    <source>
        <dbReference type="Proteomes" id="UP000031675"/>
    </source>
</evidence>
<comment type="caution">
    <text evidence="2">The sequence shown here is derived from an EMBL/GenBank/DDBJ whole genome shotgun (WGS) entry which is preliminary data.</text>
</comment>
<dbReference type="InterPro" id="IPR011990">
    <property type="entry name" value="TPR-like_helical_dom_sf"/>
</dbReference>
<sequence>MTDDRLSADEPPEAGDRDRAAPDLARLSKSARAVLDVLAVLGPQGVPKAALREQMSVHRYVFASPGRPRSALGKVAHVAIILKGEAEVDAALRRLAKKGAVLDARTATVRASGPARRAALSDLSEEALTRAVVAAADTVDVCWTLGLEDVDAPEDPELDPPMRVRAEGLLEIGFEALVEADHDLLDTYGYRLRHSTEHTVDDELDHWRRLVAEYERVHGPGRLSVALWELGRVLHRQNGDHAQEVVELYDDFTTDARRAHGPAAASTLAGRAARAEALTRAGRAQEAVADMESALAEAEGELGAFSAGTTHLHLALAAARRGTGGNEEAERRLDETLQAYEAQSGGDPHETLDARLTFAHGLEEADRTDAAAEALREVLADCRARLRFYDLRRWALISRAKSQLATLETDIAGAE</sequence>
<organism evidence="2 3">
    <name type="scientific">Streptomonospora alba</name>
    <dbReference type="NCBI Taxonomy" id="183763"/>
    <lineage>
        <taxon>Bacteria</taxon>
        <taxon>Bacillati</taxon>
        <taxon>Actinomycetota</taxon>
        <taxon>Actinomycetes</taxon>
        <taxon>Streptosporangiales</taxon>
        <taxon>Nocardiopsidaceae</taxon>
        <taxon>Streptomonospora</taxon>
    </lineage>
</organism>
<reference evidence="3" key="1">
    <citation type="journal article" date="2015" name="Chem. Biol.">
        <title>Structure, bioactivity, and resistance mechanism of streptomonomicin, an unusual lasso Peptide from an understudied halophilic actinomycete.</title>
        <authorList>
            <person name="Metelev M."/>
            <person name="Tietz J.I."/>
            <person name="Melby J.O."/>
            <person name="Blair P.M."/>
            <person name="Zhu L."/>
            <person name="Livnat I."/>
            <person name="Severinov K."/>
            <person name="Mitchell D.A."/>
        </authorList>
    </citation>
    <scope>NUCLEOTIDE SEQUENCE [LARGE SCALE GENOMIC DNA]</scope>
    <source>
        <strain evidence="3">YIM 90003</strain>
    </source>
</reference>
<dbReference type="Gene3D" id="1.25.40.10">
    <property type="entry name" value="Tetratricopeptide repeat domain"/>
    <property type="match status" value="1"/>
</dbReference>